<keyword evidence="3" id="KW-0281">Fimbrium</keyword>
<comment type="subcellular location">
    <subcellularLocation>
        <location evidence="1">Fimbrium</location>
    </subcellularLocation>
</comment>
<dbReference type="InterPro" id="IPR008966">
    <property type="entry name" value="Adhesion_dom_sf"/>
</dbReference>
<dbReference type="STRING" id="1411141.GCA_001590885_02135"/>
<evidence type="ECO:0000256" key="1">
    <source>
        <dbReference type="ARBA" id="ARBA00004561"/>
    </source>
</evidence>
<sequence>MTIGKLTQRAALASGVLFTAILSAPQVQAAPGQCWPTAGTHPFSFVFAPRLEDPAQNVTGIVIPDAAGNNWNMTENYDVQCECRSRTASYVSAKPSLGGGGLPIGPLTYYALNEYLAVASEVYVGGNLRQYIPTPFSNVSNRKTELQPGESCASAPYSSGARGRIHLYFRKPFVGQTIIPNTRLVESYVSVINGVSSTIPVSVVTMSGIVTVPQSCEISPQTVVVDFGDILATGFKTKGQMPPGFTPHQKELTLACRNISAGVRVSLSFRGEADANMPVALKTSNGSIGVMIEDRLGKAVSPQSGRLPVDFNYPGQTGSTRISLYPINTTGQAPAVGTFNATATIQAEIE</sequence>
<name>A0A240C9V7_SERFI</name>
<dbReference type="RefSeq" id="WP_083950359.1">
    <property type="nucleotide sequence ID" value="NZ_CAMIQD010000001.1"/>
</dbReference>
<reference evidence="6 7" key="1">
    <citation type="submission" date="2017-06" db="EMBL/GenBank/DDBJ databases">
        <authorList>
            <consortium name="Pathogen Informatics"/>
        </authorList>
    </citation>
    <scope>NUCLEOTIDE SEQUENCE [LARGE SCALE GENOMIC DNA]</scope>
    <source>
        <strain evidence="6 7">NCTC12148</strain>
    </source>
</reference>
<feature type="chain" id="PRO_5012105219" evidence="4">
    <location>
        <begin position="30"/>
        <end position="350"/>
    </location>
</feature>
<dbReference type="InterPro" id="IPR000259">
    <property type="entry name" value="Adhesion_dom_fimbrial"/>
</dbReference>
<dbReference type="EMBL" id="LT906479">
    <property type="protein sequence ID" value="SNW04725.1"/>
    <property type="molecule type" value="Genomic_DNA"/>
</dbReference>
<dbReference type="PANTHER" id="PTHR33420:SF31">
    <property type="entry name" value="TYPE 1 FIMBRIN D-MANNOSE SPECIFIC ADHESIN"/>
    <property type="match status" value="1"/>
</dbReference>
<gene>
    <name evidence="6" type="ORF">SAMEA4384070_03977</name>
</gene>
<dbReference type="SUPFAM" id="SSF49401">
    <property type="entry name" value="Bacterial adhesins"/>
    <property type="match status" value="1"/>
</dbReference>
<dbReference type="GO" id="GO:0043709">
    <property type="term" value="P:cell adhesion involved in single-species biofilm formation"/>
    <property type="evidence" value="ECO:0007669"/>
    <property type="project" value="TreeGrafter"/>
</dbReference>
<evidence type="ECO:0000256" key="4">
    <source>
        <dbReference type="SAM" id="SignalP"/>
    </source>
</evidence>
<keyword evidence="7" id="KW-1185">Reference proteome</keyword>
<dbReference type="OrthoDB" id="8582771at2"/>
<dbReference type="GO" id="GO:0009289">
    <property type="term" value="C:pilus"/>
    <property type="evidence" value="ECO:0007669"/>
    <property type="project" value="UniProtKB-SubCell"/>
</dbReference>
<evidence type="ECO:0000313" key="7">
    <source>
        <dbReference type="Proteomes" id="UP000215134"/>
    </source>
</evidence>
<evidence type="ECO:0000313" key="6">
    <source>
        <dbReference type="EMBL" id="SNW04725.1"/>
    </source>
</evidence>
<evidence type="ECO:0000256" key="3">
    <source>
        <dbReference type="ARBA" id="ARBA00023263"/>
    </source>
</evidence>
<keyword evidence="2 4" id="KW-0732">Signal</keyword>
<dbReference type="GeneID" id="75029099"/>
<feature type="signal peptide" evidence="4">
    <location>
        <begin position="1"/>
        <end position="29"/>
    </location>
</feature>
<feature type="domain" description="Fimbrial-type adhesion" evidence="5">
    <location>
        <begin position="206"/>
        <end position="348"/>
    </location>
</feature>
<evidence type="ECO:0000256" key="2">
    <source>
        <dbReference type="ARBA" id="ARBA00022729"/>
    </source>
</evidence>
<dbReference type="InterPro" id="IPR050263">
    <property type="entry name" value="Bact_Fimbrial_Adh_Pro"/>
</dbReference>
<evidence type="ECO:0000259" key="5">
    <source>
        <dbReference type="Pfam" id="PF00419"/>
    </source>
</evidence>
<proteinExistence type="predicted"/>
<protein>
    <submittedName>
        <fullName evidence="6">Long polar fimbrial protein LpfD</fullName>
    </submittedName>
</protein>
<organism evidence="6 7">
    <name type="scientific">Serratia ficaria</name>
    <dbReference type="NCBI Taxonomy" id="61651"/>
    <lineage>
        <taxon>Bacteria</taxon>
        <taxon>Pseudomonadati</taxon>
        <taxon>Pseudomonadota</taxon>
        <taxon>Gammaproteobacteria</taxon>
        <taxon>Enterobacterales</taxon>
        <taxon>Yersiniaceae</taxon>
        <taxon>Serratia</taxon>
    </lineage>
</organism>
<dbReference type="AlphaFoldDB" id="A0A240C9V7"/>
<dbReference type="Pfam" id="PF00419">
    <property type="entry name" value="Fimbrial"/>
    <property type="match status" value="1"/>
</dbReference>
<dbReference type="Proteomes" id="UP000215134">
    <property type="component" value="Chromosome 1"/>
</dbReference>
<dbReference type="Gene3D" id="2.60.40.1090">
    <property type="entry name" value="Fimbrial-type adhesion domain"/>
    <property type="match status" value="1"/>
</dbReference>
<dbReference type="InterPro" id="IPR036937">
    <property type="entry name" value="Adhesion_dom_fimbrial_sf"/>
</dbReference>
<dbReference type="PANTHER" id="PTHR33420">
    <property type="entry name" value="FIMBRIAL SUBUNIT ELFA-RELATED"/>
    <property type="match status" value="1"/>
</dbReference>
<dbReference type="KEGG" id="sfj:SAMEA4384070_3977"/>
<accession>A0A240C9V7</accession>